<evidence type="ECO:0000259" key="3">
    <source>
        <dbReference type="Pfam" id="PF08574"/>
    </source>
</evidence>
<dbReference type="GO" id="GO:0006606">
    <property type="term" value="P:protein import into nucleus"/>
    <property type="evidence" value="ECO:0007669"/>
    <property type="project" value="InterPro"/>
</dbReference>
<evidence type="ECO:0000313" key="4">
    <source>
        <dbReference type="EMBL" id="OCK82912.1"/>
    </source>
</evidence>
<accession>A0A8E2EF66</accession>
<dbReference type="Proteomes" id="UP000250266">
    <property type="component" value="Unassembled WGS sequence"/>
</dbReference>
<feature type="compositionally biased region" description="Acidic residues" evidence="2">
    <location>
        <begin position="371"/>
        <end position="382"/>
    </location>
</feature>
<evidence type="ECO:0000256" key="2">
    <source>
        <dbReference type="SAM" id="MobiDB-lite"/>
    </source>
</evidence>
<name>A0A8E2EF66_9PEZI</name>
<feature type="compositionally biased region" description="Polar residues" evidence="2">
    <location>
        <begin position="185"/>
        <end position="194"/>
    </location>
</feature>
<dbReference type="PANTHER" id="PTHR28063:SF1">
    <property type="entry name" value="RNA POLYMERASE II NUCLEAR LOCALIZATION PROTEIN IWR1"/>
    <property type="match status" value="1"/>
</dbReference>
<dbReference type="AlphaFoldDB" id="A0A8E2EF66"/>
<dbReference type="OrthoDB" id="6255506at2759"/>
<feature type="region of interest" description="Disordered" evidence="2">
    <location>
        <begin position="55"/>
        <end position="149"/>
    </location>
</feature>
<feature type="compositionally biased region" description="Acidic residues" evidence="2">
    <location>
        <begin position="342"/>
        <end position="364"/>
    </location>
</feature>
<dbReference type="GO" id="GO:0005737">
    <property type="term" value="C:cytoplasm"/>
    <property type="evidence" value="ECO:0007669"/>
    <property type="project" value="TreeGrafter"/>
</dbReference>
<sequence>MSGLSVKTLRIKRRRDEEAPDAVVIDASGTRDLKRRLTAGHGAFFRRVQLDEGISAPESETVGHQVPQRTASAQIPTNIPSVMVSLPREEDSLTHGTRPATEPPSPYSVSPTTTAPQSKSGSSTPRRFYLSRHTSSTQQITTGTGDKKRKRDLALPVFVEKRPHVEGSIHDLDNVHKKILAVNTPDPTRGTSDDVSALSPSPRKRPGASAAEKQWRAKNWNQPMPEHHNSIENVEQPSENIVSDLTKFAEEIDCQDTTPKKAYNSRFKPKAPSLRYRDRYPEKFAAEDHDAMDIDVEDESQYVYDTYVRDGTMKDPFVEEGSEPTGIFGYIVITDDDQTFWENQGEEDDSDKEFDTDDEDENAEDYYGADYPEDEVDSDDEYGVDAYKYRQGASDEEEYDVGNGAWSDDDELRYAWKKSTESREIGKAYDYDH</sequence>
<evidence type="ECO:0000256" key="1">
    <source>
        <dbReference type="ARBA" id="ARBA00010218"/>
    </source>
</evidence>
<dbReference type="EMBL" id="KV744875">
    <property type="protein sequence ID" value="OCK82912.1"/>
    <property type="molecule type" value="Genomic_DNA"/>
</dbReference>
<evidence type="ECO:0000313" key="5">
    <source>
        <dbReference type="Proteomes" id="UP000250266"/>
    </source>
</evidence>
<feature type="compositionally biased region" description="Polar residues" evidence="2">
    <location>
        <begin position="67"/>
        <end position="80"/>
    </location>
</feature>
<organism evidence="4 5">
    <name type="scientific">Lepidopterella palustris CBS 459.81</name>
    <dbReference type="NCBI Taxonomy" id="1314670"/>
    <lineage>
        <taxon>Eukaryota</taxon>
        <taxon>Fungi</taxon>
        <taxon>Dikarya</taxon>
        <taxon>Ascomycota</taxon>
        <taxon>Pezizomycotina</taxon>
        <taxon>Dothideomycetes</taxon>
        <taxon>Pleosporomycetidae</taxon>
        <taxon>Mytilinidiales</taxon>
        <taxon>Argynnaceae</taxon>
        <taxon>Lepidopterella</taxon>
    </lineage>
</organism>
<proteinExistence type="inferred from homology"/>
<feature type="compositionally biased region" description="Low complexity" evidence="2">
    <location>
        <begin position="134"/>
        <end position="144"/>
    </location>
</feature>
<feature type="compositionally biased region" description="Low complexity" evidence="2">
    <location>
        <begin position="107"/>
        <end position="116"/>
    </location>
</feature>
<feature type="domain" description="Transcription factor Iwr1" evidence="3">
    <location>
        <begin position="301"/>
        <end position="375"/>
    </location>
</feature>
<reference evidence="4 5" key="1">
    <citation type="journal article" date="2016" name="Nat. Commun.">
        <title>Ectomycorrhizal ecology is imprinted in the genome of the dominant symbiotic fungus Cenococcum geophilum.</title>
        <authorList>
            <consortium name="DOE Joint Genome Institute"/>
            <person name="Peter M."/>
            <person name="Kohler A."/>
            <person name="Ohm R.A."/>
            <person name="Kuo A."/>
            <person name="Krutzmann J."/>
            <person name="Morin E."/>
            <person name="Arend M."/>
            <person name="Barry K.W."/>
            <person name="Binder M."/>
            <person name="Choi C."/>
            <person name="Clum A."/>
            <person name="Copeland A."/>
            <person name="Grisel N."/>
            <person name="Haridas S."/>
            <person name="Kipfer T."/>
            <person name="LaButti K."/>
            <person name="Lindquist E."/>
            <person name="Lipzen A."/>
            <person name="Maire R."/>
            <person name="Meier B."/>
            <person name="Mihaltcheva S."/>
            <person name="Molinier V."/>
            <person name="Murat C."/>
            <person name="Poggeler S."/>
            <person name="Quandt C.A."/>
            <person name="Sperisen C."/>
            <person name="Tritt A."/>
            <person name="Tisserant E."/>
            <person name="Crous P.W."/>
            <person name="Henrissat B."/>
            <person name="Nehls U."/>
            <person name="Egli S."/>
            <person name="Spatafora J.W."/>
            <person name="Grigoriev I.V."/>
            <person name="Martin F.M."/>
        </authorList>
    </citation>
    <scope>NUCLEOTIDE SEQUENCE [LARGE SCALE GENOMIC DNA]</scope>
    <source>
        <strain evidence="4 5">CBS 459.81</strain>
    </source>
</reference>
<feature type="region of interest" description="Disordered" evidence="2">
    <location>
        <begin position="183"/>
        <end position="213"/>
    </location>
</feature>
<feature type="region of interest" description="Disordered" evidence="2">
    <location>
        <begin position="342"/>
        <end position="382"/>
    </location>
</feature>
<dbReference type="InterPro" id="IPR013883">
    <property type="entry name" value="TF_Iwr1_dom"/>
</dbReference>
<protein>
    <recommendedName>
        <fullName evidence="3">Transcription factor Iwr1 domain-containing protein</fullName>
    </recommendedName>
</protein>
<keyword evidence="5" id="KW-1185">Reference proteome</keyword>
<dbReference type="PANTHER" id="PTHR28063">
    <property type="entry name" value="RNA POLYMERASE II NUCLEAR LOCALIZATION PROTEIN IWR1"/>
    <property type="match status" value="1"/>
</dbReference>
<comment type="similarity">
    <text evidence="1">Belongs to the IWR1/SLC7A6OS family.</text>
</comment>
<dbReference type="Pfam" id="PF08574">
    <property type="entry name" value="Iwr1"/>
    <property type="match status" value="1"/>
</dbReference>
<gene>
    <name evidence="4" type="ORF">K432DRAFT_441261</name>
</gene>
<dbReference type="InterPro" id="IPR040150">
    <property type="entry name" value="Iwr1"/>
</dbReference>